<feature type="compositionally biased region" description="Basic and acidic residues" evidence="5">
    <location>
        <begin position="1003"/>
        <end position="1016"/>
    </location>
</feature>
<dbReference type="Pfam" id="PF25357">
    <property type="entry name" value="PH_S11IP"/>
    <property type="match status" value="1"/>
</dbReference>
<evidence type="ECO:0000256" key="1">
    <source>
        <dbReference type="ARBA" id="ARBA00004496"/>
    </source>
</evidence>
<evidence type="ECO:0000313" key="9">
    <source>
        <dbReference type="EMBL" id="KAK3105989.1"/>
    </source>
</evidence>
<feature type="compositionally biased region" description="Low complexity" evidence="5">
    <location>
        <begin position="325"/>
        <end position="336"/>
    </location>
</feature>
<evidence type="ECO:0008006" key="11">
    <source>
        <dbReference type="Google" id="ProtNLM"/>
    </source>
</evidence>
<dbReference type="GO" id="GO:0005737">
    <property type="term" value="C:cytoplasm"/>
    <property type="evidence" value="ECO:0007669"/>
    <property type="project" value="UniProtKB-SubCell"/>
</dbReference>
<feature type="compositionally biased region" description="Polar residues" evidence="5">
    <location>
        <begin position="315"/>
        <end position="324"/>
    </location>
</feature>
<keyword evidence="2" id="KW-0963">Cytoplasm</keyword>
<comment type="caution">
    <text evidence="9">The sequence shown here is derived from an EMBL/GenBank/DDBJ whole genome shotgun (WGS) entry which is preliminary data.</text>
</comment>
<proteinExistence type="predicted"/>
<evidence type="ECO:0000259" key="6">
    <source>
        <dbReference type="Pfam" id="PF23142"/>
    </source>
</evidence>
<dbReference type="PANTHER" id="PTHR15454">
    <property type="entry name" value="NISCHARIN RELATED"/>
    <property type="match status" value="1"/>
</dbReference>
<dbReference type="Pfam" id="PF25624">
    <property type="entry name" value="PH_S11IP_C"/>
    <property type="match status" value="1"/>
</dbReference>
<feature type="region of interest" description="Disordered" evidence="5">
    <location>
        <begin position="288"/>
        <end position="344"/>
    </location>
</feature>
<keyword evidence="10" id="KW-1185">Reference proteome</keyword>
<keyword evidence="4" id="KW-0677">Repeat</keyword>
<dbReference type="SUPFAM" id="SSF52058">
    <property type="entry name" value="L domain-like"/>
    <property type="match status" value="1"/>
</dbReference>
<dbReference type="Gene3D" id="3.80.10.10">
    <property type="entry name" value="Ribonuclease Inhibitor"/>
    <property type="match status" value="1"/>
</dbReference>
<feature type="region of interest" description="Disordered" evidence="5">
    <location>
        <begin position="918"/>
        <end position="1017"/>
    </location>
</feature>
<evidence type="ECO:0000259" key="7">
    <source>
        <dbReference type="Pfam" id="PF25357"/>
    </source>
</evidence>
<dbReference type="Pfam" id="PF23142">
    <property type="entry name" value="PH_PLEKHM2"/>
    <property type="match status" value="1"/>
</dbReference>
<accession>A0AA88YIV8</accession>
<dbReference type="PANTHER" id="PTHR15454:SF69">
    <property type="entry name" value="SERINE_THREONINE-PROTEIN KINASE 11-INTERACTING PROTEIN"/>
    <property type="match status" value="1"/>
</dbReference>
<feature type="domain" description="Serine/threonine-protein kinase 11-interacting protein PH" evidence="7">
    <location>
        <begin position="497"/>
        <end position="600"/>
    </location>
</feature>
<dbReference type="InterPro" id="IPR057288">
    <property type="entry name" value="PH_PLEKHM2"/>
</dbReference>
<dbReference type="InterPro" id="IPR057292">
    <property type="entry name" value="PH_S11IP"/>
</dbReference>
<feature type="compositionally biased region" description="Polar residues" evidence="5">
    <location>
        <begin position="725"/>
        <end position="742"/>
    </location>
</feature>
<evidence type="ECO:0000256" key="3">
    <source>
        <dbReference type="ARBA" id="ARBA00022614"/>
    </source>
</evidence>
<evidence type="ECO:0000313" key="10">
    <source>
        <dbReference type="Proteomes" id="UP001186944"/>
    </source>
</evidence>
<protein>
    <recommendedName>
        <fullName evidence="11">Serine/threonine-protein kinase 11-interacting protein</fullName>
    </recommendedName>
</protein>
<evidence type="ECO:0000256" key="4">
    <source>
        <dbReference type="ARBA" id="ARBA00022737"/>
    </source>
</evidence>
<evidence type="ECO:0000256" key="2">
    <source>
        <dbReference type="ARBA" id="ARBA00022490"/>
    </source>
</evidence>
<feature type="compositionally biased region" description="Polar residues" evidence="5">
    <location>
        <begin position="857"/>
        <end position="872"/>
    </location>
</feature>
<feature type="compositionally biased region" description="Polar residues" evidence="5">
    <location>
        <begin position="944"/>
        <end position="960"/>
    </location>
</feature>
<dbReference type="Proteomes" id="UP001186944">
    <property type="component" value="Unassembled WGS sequence"/>
</dbReference>
<dbReference type="InterPro" id="IPR032675">
    <property type="entry name" value="LRR_dom_sf"/>
</dbReference>
<organism evidence="9 10">
    <name type="scientific">Pinctada imbricata</name>
    <name type="common">Atlantic pearl-oyster</name>
    <name type="synonym">Pinctada martensii</name>
    <dbReference type="NCBI Taxonomy" id="66713"/>
    <lineage>
        <taxon>Eukaryota</taxon>
        <taxon>Metazoa</taxon>
        <taxon>Spiralia</taxon>
        <taxon>Lophotrochozoa</taxon>
        <taxon>Mollusca</taxon>
        <taxon>Bivalvia</taxon>
        <taxon>Autobranchia</taxon>
        <taxon>Pteriomorphia</taxon>
        <taxon>Pterioida</taxon>
        <taxon>Pterioidea</taxon>
        <taxon>Pteriidae</taxon>
        <taxon>Pinctada</taxon>
    </lineage>
</organism>
<feature type="region of interest" description="Disordered" evidence="5">
    <location>
        <begin position="843"/>
        <end position="897"/>
    </location>
</feature>
<feature type="compositionally biased region" description="Polar residues" evidence="5">
    <location>
        <begin position="983"/>
        <end position="1002"/>
    </location>
</feature>
<feature type="domain" description="STK11-interacting protein C-terminal PH" evidence="8">
    <location>
        <begin position="1226"/>
        <end position="1348"/>
    </location>
</feature>
<feature type="compositionally biased region" description="Polar residues" evidence="5">
    <location>
        <begin position="918"/>
        <end position="927"/>
    </location>
</feature>
<feature type="domain" description="PLEKHM2 PH" evidence="6">
    <location>
        <begin position="1053"/>
        <end position="1180"/>
    </location>
</feature>
<gene>
    <name evidence="9" type="ORF">FSP39_010321</name>
</gene>
<evidence type="ECO:0000256" key="5">
    <source>
        <dbReference type="SAM" id="MobiDB-lite"/>
    </source>
</evidence>
<comment type="subcellular location">
    <subcellularLocation>
        <location evidence="1">Cytoplasm</location>
    </subcellularLocation>
</comment>
<sequence>MNIAFRRYSDTSGNNWDVPHQRRDARRRHIQQEWRTNVQYVHDFIVKAISLKVTHGSHTMQGPILISRFRSLRELELRKIPMHMLEGLHRLRGQLKVIVAGRCLQNIQDLLETCGGDQSSPMSWPNLTALYLSYNDIIRLDPSLRLAPNLEVLDLSHNSIQKVENYLEYLTQLCRINLGYNFLDTIPVFALSARSKLQTLIIRNNNLDNIEGVSELVNLEEVDVSENCLCDHACLEPLSAIHKLKMAHFHVIIFVDVTQNILKMALSSFNLYYFSFAESDNIATSVKVGSPSKRKVKKKRGRSRSRQVDDVDSGLCQSYNSATDVSPESSRVPSPERVVEGQASIRSTKEEIEVIRDHYGVNWLQVIANRNSTDRLSNESSSPKASPKNVSEITTAVVHNVTIKTEDDLYLNESEAGIHGNSTNGSHDTEDDIVVLKEPEKVDNKDPTIPASTSGEFYGVLSPGSDNSERSFHRMHSSKGAEWERTSEEQELFYGAESEPLIVMLLNEDLRQLFVSTNQRYLIEKDYEGHVIEMLDLKCLLVCNRKQEEIIHANLADGTWLPVIRLKFDYVKKDRRERVYVMESSQCADDFEELISPFLQVRELEDRMKGMLQCLKCSAQFTKDKAIQKPKITQTSVYEPNSDAEKYSCPKCSSDMVLELDIQQKPDSRQCTPVGSLPKALIDIGHYSPTQLASSPVAKSTPNKVPDQLTSHNDIASSPARRRSNAFSESMTRSDNVKSNIPEQILPKSFSTGHNMDGLKDTQSNITPGDPEGFHRELSWSDVRQSIKQGTSRLNSTESDITIITDESRKDGSKRQSLIGSIESDISILTSDSSSIAVLSSNSNGVEQSIGGKTDAPVSQENLDIPNSSSMRVSVPPGGLLLKGISEEGDTTPYGSPLSNSVCSSMVSSVYENSLVANSNESLTTENSQRKDSVLSNSHREDTQNNNHGDVSIYDSTSIYDNDADGGDTIYSTNESKDGYLSMGNSTNENGTASLTNVSNTQKKSDHSQTLEERSTADLTSFNSESSLTVLDAITNGTWLTSHDQSHDQSCDLDFTKIDHKLKLYLVMHVLEEDDEEIQFAVQCDVVQYMKPDFYPGYLVFSSHRVLVLELTHAREKEEPELTCVENQPITELQYIDIGLGYQSLRFEFSTECSSYTFCIRDEARCKQIIKTITNIVQDTTLSNDSKLEGISKYNAVTMGNLQDVVWSPWKQDLTEEEDHFSLVKYLSGHQLDEELKESQPVGIAIMTEDLCLVTVNHQWPLPRLQAPLSDEVKGQQFSLIDHQRINNIATVEVCEETGSFIRITFFSEESQNEATWFIAMATTNGVKSLINSVKGTWEEEFGVELDIAPVSFGNLDFVALPS</sequence>
<feature type="compositionally biased region" description="Basic residues" evidence="5">
    <location>
        <begin position="292"/>
        <end position="305"/>
    </location>
</feature>
<dbReference type="InterPro" id="IPR057676">
    <property type="entry name" value="PH_S11IP_C"/>
</dbReference>
<evidence type="ECO:0000259" key="8">
    <source>
        <dbReference type="Pfam" id="PF25624"/>
    </source>
</evidence>
<dbReference type="Pfam" id="PF13855">
    <property type="entry name" value="LRR_8"/>
    <property type="match status" value="1"/>
</dbReference>
<dbReference type="PROSITE" id="PS51450">
    <property type="entry name" value="LRR"/>
    <property type="match status" value="3"/>
</dbReference>
<feature type="region of interest" description="Disordered" evidence="5">
    <location>
        <begin position="691"/>
        <end position="776"/>
    </location>
</feature>
<keyword evidence="3" id="KW-0433">Leucine-rich repeat</keyword>
<reference evidence="9" key="1">
    <citation type="submission" date="2019-08" db="EMBL/GenBank/DDBJ databases">
        <title>The improved chromosome-level genome for the pearl oyster Pinctada fucata martensii using PacBio sequencing and Hi-C.</title>
        <authorList>
            <person name="Zheng Z."/>
        </authorList>
    </citation>
    <scope>NUCLEOTIDE SEQUENCE</scope>
    <source>
        <strain evidence="9">ZZ-2019</strain>
        <tissue evidence="9">Adductor muscle</tissue>
    </source>
</reference>
<dbReference type="InterPro" id="IPR001611">
    <property type="entry name" value="Leu-rich_rpt"/>
</dbReference>
<feature type="compositionally biased region" description="Polar residues" evidence="5">
    <location>
        <begin position="691"/>
        <end position="716"/>
    </location>
</feature>
<name>A0AA88YIV8_PINIB</name>
<feature type="compositionally biased region" description="Basic and acidic residues" evidence="5">
    <location>
        <begin position="928"/>
        <end position="943"/>
    </location>
</feature>
<dbReference type="EMBL" id="VSWD01000003">
    <property type="protein sequence ID" value="KAK3105989.1"/>
    <property type="molecule type" value="Genomic_DNA"/>
</dbReference>